<feature type="domain" description="Glycosyl transferase family 51" evidence="29">
    <location>
        <begin position="56"/>
        <end position="231"/>
    </location>
</feature>
<gene>
    <name evidence="31" type="ORF">GDH07_11340</name>
</gene>
<dbReference type="Gene3D" id="1.10.3810.10">
    <property type="entry name" value="Biosynthetic peptidoglycan transglycosylase-like"/>
    <property type="match status" value="1"/>
</dbReference>
<accession>A0A7X1PKI5</accession>
<dbReference type="Pfam" id="PF17092">
    <property type="entry name" value="PCB_OB"/>
    <property type="match status" value="1"/>
</dbReference>
<evidence type="ECO:0000256" key="27">
    <source>
        <dbReference type="ARBA" id="ARBA00060592"/>
    </source>
</evidence>
<keyword evidence="8" id="KW-1003">Cell membrane</keyword>
<evidence type="ECO:0000256" key="4">
    <source>
        <dbReference type="ARBA" id="ARBA00007090"/>
    </source>
</evidence>
<evidence type="ECO:0000256" key="6">
    <source>
        <dbReference type="ARBA" id="ARBA00012448"/>
    </source>
</evidence>
<dbReference type="GO" id="GO:0046677">
    <property type="term" value="P:response to antibiotic"/>
    <property type="evidence" value="ECO:0007669"/>
    <property type="project" value="UniProtKB-KW"/>
</dbReference>
<reference evidence="31 32" key="1">
    <citation type="submission" date="2019-10" db="EMBL/GenBank/DDBJ databases">
        <title>Pseudomonas dajingensis sp. nov., isolated from the profound head ulcers of farmed Murray cod (Maccullochella peelii peelii).</title>
        <authorList>
            <person name="Liu Y."/>
        </authorList>
    </citation>
    <scope>NUCLEOTIDE SEQUENCE [LARGE SCALE GENOMIC DNA]</scope>
    <source>
        <strain evidence="31 32">MC042</strain>
    </source>
</reference>
<dbReference type="Pfam" id="PF00912">
    <property type="entry name" value="Transgly"/>
    <property type="match status" value="1"/>
</dbReference>
<dbReference type="NCBIfam" id="TIGR02074">
    <property type="entry name" value="PBP_1a_fam"/>
    <property type="match status" value="1"/>
</dbReference>
<evidence type="ECO:0000259" key="30">
    <source>
        <dbReference type="Pfam" id="PF17092"/>
    </source>
</evidence>
<dbReference type="GO" id="GO:0008360">
    <property type="term" value="P:regulation of cell shape"/>
    <property type="evidence" value="ECO:0007669"/>
    <property type="project" value="UniProtKB-KW"/>
</dbReference>
<dbReference type="GO" id="GO:0071555">
    <property type="term" value="P:cell wall organization"/>
    <property type="evidence" value="ECO:0007669"/>
    <property type="project" value="UniProtKB-KW"/>
</dbReference>
<proteinExistence type="inferred from homology"/>
<dbReference type="GO" id="GO:0005886">
    <property type="term" value="C:plasma membrane"/>
    <property type="evidence" value="ECO:0007669"/>
    <property type="project" value="UniProtKB-SubCell"/>
</dbReference>
<evidence type="ECO:0000256" key="15">
    <source>
        <dbReference type="ARBA" id="ARBA00022801"/>
    </source>
</evidence>
<feature type="domain" description="Penicillin-binding protein OB-like" evidence="30">
    <location>
        <begin position="317"/>
        <end position="422"/>
    </location>
</feature>
<keyword evidence="16" id="KW-0133">Cell shape</keyword>
<evidence type="ECO:0000256" key="2">
    <source>
        <dbReference type="ARBA" id="ARBA00004249"/>
    </source>
</evidence>
<comment type="caution">
    <text evidence="31">The sequence shown here is derived from an EMBL/GenBank/DDBJ whole genome shotgun (WGS) entry which is preliminary data.</text>
</comment>
<keyword evidence="11" id="KW-0645">Protease</keyword>
<comment type="subcellular location">
    <subcellularLocation>
        <location evidence="2">Cell inner membrane</location>
        <topology evidence="2">Single-pass type II membrane protein</topology>
    </subcellularLocation>
</comment>
<comment type="pathway">
    <text evidence="3">Cell wall biogenesis; peptidoglycan biosynthesis.</text>
</comment>
<dbReference type="EC" id="2.4.99.28" evidence="25"/>
<feature type="domain" description="Penicillin-binding protein transpeptidase" evidence="28">
    <location>
        <begin position="424"/>
        <end position="675"/>
    </location>
</feature>
<evidence type="ECO:0000259" key="29">
    <source>
        <dbReference type="Pfam" id="PF00912"/>
    </source>
</evidence>
<comment type="function">
    <text evidence="1">Cell wall formation. Synthesis of cross-linked peptidoglycan from the lipid intermediates. The enzyme has a penicillin-insensitive transglycosylase N-terminal domain (formation of linear glycan strands) and a penicillin-sensitive transpeptidase C-terminal domain (cross-linking of the peptide subunits).</text>
</comment>
<keyword evidence="18" id="KW-0573">Peptidoglycan synthesis</keyword>
<evidence type="ECO:0000256" key="22">
    <source>
        <dbReference type="ARBA" id="ARBA00023268"/>
    </source>
</evidence>
<dbReference type="InterPro" id="IPR036950">
    <property type="entry name" value="PBP_transglycosylase"/>
</dbReference>
<evidence type="ECO:0000256" key="23">
    <source>
        <dbReference type="ARBA" id="ARBA00023316"/>
    </source>
</evidence>
<evidence type="ECO:0000313" key="32">
    <source>
        <dbReference type="Proteomes" id="UP000486534"/>
    </source>
</evidence>
<evidence type="ECO:0000256" key="11">
    <source>
        <dbReference type="ARBA" id="ARBA00022670"/>
    </source>
</evidence>
<keyword evidence="22" id="KW-0511">Multifunctional enzyme</keyword>
<protein>
    <recommendedName>
        <fullName evidence="7">Penicillin-binding protein 1A</fullName>
        <ecNumber evidence="25">2.4.99.28</ecNumber>
        <ecNumber evidence="6">3.4.16.4</ecNumber>
    </recommendedName>
</protein>
<keyword evidence="13" id="KW-0808">Transferase</keyword>
<evidence type="ECO:0000256" key="3">
    <source>
        <dbReference type="ARBA" id="ARBA00004752"/>
    </source>
</evidence>
<name>A0A7X1PKI5_9PSED</name>
<comment type="similarity">
    <text evidence="4">In the C-terminal section; belongs to the transpeptidase family.</text>
</comment>
<keyword evidence="21" id="KW-0046">Antibiotic resistance</keyword>
<dbReference type="PANTHER" id="PTHR32282">
    <property type="entry name" value="BINDING PROTEIN TRANSPEPTIDASE, PUTATIVE-RELATED"/>
    <property type="match status" value="1"/>
</dbReference>
<comment type="catalytic activity">
    <reaction evidence="24">
        <text>Preferential cleavage: (Ac)2-L-Lys-D-Ala-|-D-Ala. Also transpeptidation of peptidyl-alanyl moieties that are N-acyl substituents of D-alanine.</text>
        <dbReference type="EC" id="3.4.16.4"/>
    </reaction>
</comment>
<evidence type="ECO:0000256" key="20">
    <source>
        <dbReference type="ARBA" id="ARBA00023136"/>
    </source>
</evidence>
<dbReference type="GO" id="GO:0008658">
    <property type="term" value="F:penicillin binding"/>
    <property type="evidence" value="ECO:0007669"/>
    <property type="project" value="InterPro"/>
</dbReference>
<keyword evidence="19" id="KW-1133">Transmembrane helix</keyword>
<keyword evidence="14" id="KW-0812">Transmembrane</keyword>
<evidence type="ECO:0000256" key="26">
    <source>
        <dbReference type="ARBA" id="ARBA00049902"/>
    </source>
</evidence>
<dbReference type="InterPro" id="IPR001460">
    <property type="entry name" value="PCN-bd_Tpept"/>
</dbReference>
<evidence type="ECO:0000256" key="14">
    <source>
        <dbReference type="ARBA" id="ARBA00022692"/>
    </source>
</evidence>
<dbReference type="GO" id="GO:0006508">
    <property type="term" value="P:proteolysis"/>
    <property type="evidence" value="ECO:0007669"/>
    <property type="project" value="UniProtKB-KW"/>
</dbReference>
<keyword evidence="10" id="KW-0121">Carboxypeptidase</keyword>
<evidence type="ECO:0000256" key="1">
    <source>
        <dbReference type="ARBA" id="ARBA00002624"/>
    </source>
</evidence>
<dbReference type="InterPro" id="IPR050396">
    <property type="entry name" value="Glycosyltr_51/Transpeptidase"/>
</dbReference>
<dbReference type="InterPro" id="IPR001264">
    <property type="entry name" value="Glyco_trans_51"/>
</dbReference>
<evidence type="ECO:0000256" key="9">
    <source>
        <dbReference type="ARBA" id="ARBA00022519"/>
    </source>
</evidence>
<dbReference type="GO" id="GO:0008955">
    <property type="term" value="F:peptidoglycan glycosyltransferase activity"/>
    <property type="evidence" value="ECO:0007669"/>
    <property type="project" value="UniProtKB-EC"/>
</dbReference>
<evidence type="ECO:0000256" key="5">
    <source>
        <dbReference type="ARBA" id="ARBA00007739"/>
    </source>
</evidence>
<keyword evidence="12" id="KW-0328">Glycosyltransferase</keyword>
<evidence type="ECO:0000256" key="24">
    <source>
        <dbReference type="ARBA" id="ARBA00034000"/>
    </source>
</evidence>
<dbReference type="FunFam" id="1.10.3810.10:FF:000003">
    <property type="entry name" value="Penicillin-binding protein 1a"/>
    <property type="match status" value="1"/>
</dbReference>
<organism evidence="31 32">
    <name type="scientific">Pseudomonas piscis</name>
    <dbReference type="NCBI Taxonomy" id="2614538"/>
    <lineage>
        <taxon>Bacteria</taxon>
        <taxon>Pseudomonadati</taxon>
        <taxon>Pseudomonadota</taxon>
        <taxon>Gammaproteobacteria</taxon>
        <taxon>Pseudomonadales</taxon>
        <taxon>Pseudomonadaceae</taxon>
        <taxon>Pseudomonas</taxon>
    </lineage>
</organism>
<evidence type="ECO:0000256" key="10">
    <source>
        <dbReference type="ARBA" id="ARBA00022645"/>
    </source>
</evidence>
<dbReference type="InterPro" id="IPR012338">
    <property type="entry name" value="Beta-lactam/transpept-like"/>
</dbReference>
<dbReference type="GO" id="GO:0030288">
    <property type="term" value="C:outer membrane-bounded periplasmic space"/>
    <property type="evidence" value="ECO:0007669"/>
    <property type="project" value="TreeGrafter"/>
</dbReference>
<dbReference type="Pfam" id="PF00905">
    <property type="entry name" value="Transpeptidase"/>
    <property type="match status" value="1"/>
</dbReference>
<sequence length="780" mass="84957">MMRLLKNLGWCALAIASLLVLGASGTYLYLQPQLPDVATLKDVQLQEPLQILSHEGKLIAEFGEIRRIPLANADIPDDFLAAFMAAEDGNFRQHSGVDPSGLLRAALELARSGHVRSGGSTITMQVAKNFFLSQERTFSRKLTEILLALQIERSLSKDEIFNLYVNKIYLGKRAYGIAAAAQVYYGKPVAQLTLAQTAMIAGLPKAPSRFNPINNPTRAKQRRDWILGRMHELGSIDAARYQAALAEPLTARYHAPEPEVDAPYVAEMARAQMVERFGEQAYTRGLQVVTTVTAPLQAAANSALQKGLKVYDRRHGYRGPEAQLRGTPRPDWPQALQAYPTLGGLKAVAVTQVLDQSLVIIDGSGREHAVPWSTMAWARPFISHNALGRAPARPADLIKVGDVIRVEQQDAQPLAFSQVPKAQGALVSVAAEDGAIRALVGGFDFQQSHFNRVLQAKRQPGSSFKPFIYAAALDNGFTPASIVNDAPIVLDSDYAGPAWRPRNENRTFLGPIRLREALYRSRNMIAIRLVQAMGIDPTLDYIRRFGFAADDLPRNLSLALGTASVTPMEVVAAWSVFANGGYRVTPYLIERIEDRNGQLLFAANPSCAPSLRNPAPAAVAEQVVDGRTTYLLTSMLQDVIKRGTGRAAAAMGRPDIAGKTGTTNDAKDSWFTGYNGDYVTSVWAGFDQPQSLGRREWGVTIALPIWMDYMGQALAGKAPYSQPEPPGIVTRRIHLEDGTAAPADAAHTAMELFKSENAPALESTAPASNPAVERTLQELF</sequence>
<evidence type="ECO:0000256" key="16">
    <source>
        <dbReference type="ARBA" id="ARBA00022960"/>
    </source>
</evidence>
<evidence type="ECO:0000256" key="7">
    <source>
        <dbReference type="ARBA" id="ARBA00018638"/>
    </source>
</evidence>
<evidence type="ECO:0000256" key="8">
    <source>
        <dbReference type="ARBA" id="ARBA00022475"/>
    </source>
</evidence>
<dbReference type="SUPFAM" id="SSF56601">
    <property type="entry name" value="beta-lactamase/transpeptidase-like"/>
    <property type="match status" value="1"/>
</dbReference>
<dbReference type="RefSeq" id="WP_152897583.1">
    <property type="nucleotide sequence ID" value="NZ_WHUV01000002.1"/>
</dbReference>
<dbReference type="GO" id="GO:0009002">
    <property type="term" value="F:serine-type D-Ala-D-Ala carboxypeptidase activity"/>
    <property type="evidence" value="ECO:0007669"/>
    <property type="project" value="UniProtKB-EC"/>
</dbReference>
<dbReference type="Proteomes" id="UP000486534">
    <property type="component" value="Unassembled WGS sequence"/>
</dbReference>
<dbReference type="GO" id="GO:0009252">
    <property type="term" value="P:peptidoglycan biosynthetic process"/>
    <property type="evidence" value="ECO:0007669"/>
    <property type="project" value="UniProtKB-UniPathway"/>
</dbReference>
<keyword evidence="23" id="KW-0961">Cell wall biogenesis/degradation</keyword>
<keyword evidence="17" id="KW-0735">Signal-anchor</keyword>
<comment type="pathway">
    <text evidence="27">Glycan biosynthesis.</text>
</comment>
<dbReference type="InterPro" id="IPR031376">
    <property type="entry name" value="PCB_OB"/>
</dbReference>
<evidence type="ECO:0000256" key="25">
    <source>
        <dbReference type="ARBA" id="ARBA00044770"/>
    </source>
</evidence>
<evidence type="ECO:0000256" key="12">
    <source>
        <dbReference type="ARBA" id="ARBA00022676"/>
    </source>
</evidence>
<evidence type="ECO:0000313" key="31">
    <source>
        <dbReference type="EMBL" id="MQA53906.1"/>
    </source>
</evidence>
<evidence type="ECO:0000259" key="28">
    <source>
        <dbReference type="Pfam" id="PF00905"/>
    </source>
</evidence>
<evidence type="ECO:0000256" key="21">
    <source>
        <dbReference type="ARBA" id="ARBA00023251"/>
    </source>
</evidence>
<evidence type="ECO:0000256" key="17">
    <source>
        <dbReference type="ARBA" id="ARBA00022968"/>
    </source>
</evidence>
<keyword evidence="20" id="KW-0472">Membrane</keyword>
<evidence type="ECO:0000256" key="18">
    <source>
        <dbReference type="ARBA" id="ARBA00022984"/>
    </source>
</evidence>
<dbReference type="UniPathway" id="UPA00219"/>
<keyword evidence="15" id="KW-0378">Hydrolase</keyword>
<comment type="similarity">
    <text evidence="5">In the N-terminal section; belongs to the glycosyltransferase 51 family.</text>
</comment>
<dbReference type="Gene3D" id="3.40.710.10">
    <property type="entry name" value="DD-peptidase/beta-lactamase superfamily"/>
    <property type="match status" value="2"/>
</dbReference>
<dbReference type="PANTHER" id="PTHR32282:SF27">
    <property type="entry name" value="PENICILLIN-BINDING PROTEIN 1A"/>
    <property type="match status" value="1"/>
</dbReference>
<keyword evidence="9" id="KW-0997">Cell inner membrane</keyword>
<evidence type="ECO:0000256" key="19">
    <source>
        <dbReference type="ARBA" id="ARBA00022989"/>
    </source>
</evidence>
<dbReference type="SUPFAM" id="SSF53955">
    <property type="entry name" value="Lysozyme-like"/>
    <property type="match status" value="1"/>
</dbReference>
<dbReference type="AlphaFoldDB" id="A0A7X1PKI5"/>
<dbReference type="InterPro" id="IPR023346">
    <property type="entry name" value="Lysozyme-like_dom_sf"/>
</dbReference>
<evidence type="ECO:0000256" key="13">
    <source>
        <dbReference type="ARBA" id="ARBA00022679"/>
    </source>
</evidence>
<dbReference type="EMBL" id="WHUV01000002">
    <property type="protein sequence ID" value="MQA53906.1"/>
    <property type="molecule type" value="Genomic_DNA"/>
</dbReference>
<dbReference type="EC" id="3.4.16.4" evidence="6"/>
<comment type="catalytic activity">
    <reaction evidence="26">
        <text>[GlcNAc-(1-&gt;4)-Mur2Ac(oyl-L-Ala-gamma-D-Glu-L-Lys-D-Ala-D-Ala)](n)-di-trans,octa-cis-undecaprenyl diphosphate + beta-D-GlcNAc-(1-&gt;4)-Mur2Ac(oyl-L-Ala-gamma-D-Glu-L-Lys-D-Ala-D-Ala)-di-trans,octa-cis-undecaprenyl diphosphate = [GlcNAc-(1-&gt;4)-Mur2Ac(oyl-L-Ala-gamma-D-Glu-L-Lys-D-Ala-D-Ala)](n+1)-di-trans,octa-cis-undecaprenyl diphosphate + di-trans,octa-cis-undecaprenyl diphosphate + H(+)</text>
        <dbReference type="Rhea" id="RHEA:23708"/>
        <dbReference type="Rhea" id="RHEA-COMP:9602"/>
        <dbReference type="Rhea" id="RHEA-COMP:9603"/>
        <dbReference type="ChEBI" id="CHEBI:15378"/>
        <dbReference type="ChEBI" id="CHEBI:58405"/>
        <dbReference type="ChEBI" id="CHEBI:60033"/>
        <dbReference type="ChEBI" id="CHEBI:78435"/>
        <dbReference type="EC" id="2.4.99.28"/>
    </reaction>
</comment>